<gene>
    <name evidence="4 6" type="primary">bamB</name>
    <name evidence="6" type="ORF">K6Y31_18450</name>
</gene>
<keyword evidence="3 4" id="KW-0998">Cell outer membrane</keyword>
<dbReference type="InterPro" id="IPR011047">
    <property type="entry name" value="Quinoprotein_ADH-like_sf"/>
</dbReference>
<dbReference type="NCBIfam" id="TIGR03300">
    <property type="entry name" value="assembly_YfgL"/>
    <property type="match status" value="1"/>
</dbReference>
<sequence length="393" mass="43144">MDNWLKKFTLGCAAVALLQGCSLFDSEKDSVVMAELPVITQSYEPQKQWQASVGDGVEHYYSQLRPAFIDSQIFVADREGIVKALDVSTGNELWKIDLSEHEANALNKGARISGAISASFDAIYLGTENAQLFAIDAETGEVRWVANTGGEVIAKPLLEGGKVIVHNSRGDLYAFQEYNGEKLWQLTLDQPALTLRSSSEPIEAGGAVLYGRADGKFAAVFAENGMPIWERRVAVPKGATELDRIVDVDAKPLVVGTTAYVIAYNGELLAIDLQSGETLWKRSYSAYNSMDIAGFTLYLTDDKGHIYAVDRRTGAQIWSNTQLEYRNLTAPLVAGEYILVGDAEGYLHWLNRDGKFVAQQELDSDGLYTVPVLYQDKVIVQTRSGKVIALSKP</sequence>
<comment type="similarity">
    <text evidence="4">Belongs to the BamB family.</text>
</comment>
<dbReference type="InterPro" id="IPR018391">
    <property type="entry name" value="PQQ_b-propeller_rpt"/>
</dbReference>
<reference evidence="6 7" key="1">
    <citation type="journal article" date="2022" name="Environ. Microbiol. Rep.">
        <title>Eco-phylogenetic analyses reveal divergent evolution of vitamin B12 metabolism in the marine bacterial family 'Psychromonadaceae'.</title>
        <authorList>
            <person name="Jin X."/>
            <person name="Yang Y."/>
            <person name="Cao H."/>
            <person name="Gao B."/>
            <person name="Zhao Z."/>
        </authorList>
    </citation>
    <scope>NUCLEOTIDE SEQUENCE [LARGE SCALE GENOMIC DNA]</scope>
    <source>
        <strain evidence="6 7">MKS20</strain>
    </source>
</reference>
<dbReference type="NCBIfam" id="NF008351">
    <property type="entry name" value="PRK11138.1"/>
    <property type="match status" value="1"/>
</dbReference>
<keyword evidence="7" id="KW-1185">Reference proteome</keyword>
<keyword evidence="2 4" id="KW-0472">Membrane</keyword>
<dbReference type="HAMAP" id="MF_00923">
    <property type="entry name" value="OM_assembly_BamB"/>
    <property type="match status" value="1"/>
</dbReference>
<evidence type="ECO:0000313" key="7">
    <source>
        <dbReference type="Proteomes" id="UP001201273"/>
    </source>
</evidence>
<name>A0ABS8WEQ6_9GAMM</name>
<comment type="subunit">
    <text evidence="4">Part of the Bam complex.</text>
</comment>
<accession>A0ABS8WEQ6</accession>
<evidence type="ECO:0000259" key="5">
    <source>
        <dbReference type="Pfam" id="PF13360"/>
    </source>
</evidence>
<dbReference type="RefSeq" id="WP_233054455.1">
    <property type="nucleotide sequence ID" value="NZ_JAIMJA010000024.1"/>
</dbReference>
<evidence type="ECO:0000256" key="1">
    <source>
        <dbReference type="ARBA" id="ARBA00022729"/>
    </source>
</evidence>
<feature type="domain" description="Pyrrolo-quinoline quinone repeat" evidence="5">
    <location>
        <begin position="78"/>
        <end position="320"/>
    </location>
</feature>
<evidence type="ECO:0000256" key="3">
    <source>
        <dbReference type="ARBA" id="ARBA00023237"/>
    </source>
</evidence>
<organism evidence="6 7">
    <name type="scientific">Motilimonas cestriensis</name>
    <dbReference type="NCBI Taxonomy" id="2742685"/>
    <lineage>
        <taxon>Bacteria</taxon>
        <taxon>Pseudomonadati</taxon>
        <taxon>Pseudomonadota</taxon>
        <taxon>Gammaproteobacteria</taxon>
        <taxon>Alteromonadales</taxon>
        <taxon>Alteromonadales genera incertae sedis</taxon>
        <taxon>Motilimonas</taxon>
    </lineage>
</organism>
<keyword evidence="1 4" id="KW-0732">Signal</keyword>
<comment type="caution">
    <text evidence="6">The sequence shown here is derived from an EMBL/GenBank/DDBJ whole genome shotgun (WGS) entry which is preliminary data.</text>
</comment>
<keyword evidence="4" id="KW-0564">Palmitate</keyword>
<keyword evidence="4" id="KW-0449">Lipoprotein</keyword>
<dbReference type="EMBL" id="JAIMJA010000024">
    <property type="protein sequence ID" value="MCE2596768.1"/>
    <property type="molecule type" value="Genomic_DNA"/>
</dbReference>
<comment type="function">
    <text evidence="4">Part of the outer membrane protein assembly complex, which is involved in assembly and insertion of beta-barrel proteins into the outer membrane.</text>
</comment>
<dbReference type="PANTHER" id="PTHR34512:SF30">
    <property type="entry name" value="OUTER MEMBRANE PROTEIN ASSEMBLY FACTOR BAMB"/>
    <property type="match status" value="1"/>
</dbReference>
<dbReference type="Proteomes" id="UP001201273">
    <property type="component" value="Unassembled WGS sequence"/>
</dbReference>
<dbReference type="InterPro" id="IPR015943">
    <property type="entry name" value="WD40/YVTN_repeat-like_dom_sf"/>
</dbReference>
<dbReference type="SUPFAM" id="SSF50998">
    <property type="entry name" value="Quinoprotein alcohol dehydrogenase-like"/>
    <property type="match status" value="1"/>
</dbReference>
<dbReference type="PROSITE" id="PS51257">
    <property type="entry name" value="PROKAR_LIPOPROTEIN"/>
    <property type="match status" value="1"/>
</dbReference>
<evidence type="ECO:0000313" key="6">
    <source>
        <dbReference type="EMBL" id="MCE2596768.1"/>
    </source>
</evidence>
<dbReference type="PANTHER" id="PTHR34512">
    <property type="entry name" value="CELL SURFACE PROTEIN"/>
    <property type="match status" value="1"/>
</dbReference>
<dbReference type="InterPro" id="IPR017687">
    <property type="entry name" value="BamB"/>
</dbReference>
<comment type="subcellular location">
    <subcellularLocation>
        <location evidence="4">Cell outer membrane</location>
        <topology evidence="4">Lipid-anchor</topology>
    </subcellularLocation>
</comment>
<dbReference type="SMART" id="SM00564">
    <property type="entry name" value="PQQ"/>
    <property type="match status" value="7"/>
</dbReference>
<dbReference type="Gene3D" id="2.130.10.10">
    <property type="entry name" value="YVTN repeat-like/Quinoprotein amine dehydrogenase"/>
    <property type="match status" value="1"/>
</dbReference>
<protein>
    <recommendedName>
        <fullName evidence="4">Outer membrane protein assembly factor BamB</fullName>
    </recommendedName>
</protein>
<dbReference type="InterPro" id="IPR002372">
    <property type="entry name" value="PQQ_rpt_dom"/>
</dbReference>
<evidence type="ECO:0000256" key="2">
    <source>
        <dbReference type="ARBA" id="ARBA00023136"/>
    </source>
</evidence>
<evidence type="ECO:0000256" key="4">
    <source>
        <dbReference type="HAMAP-Rule" id="MF_00923"/>
    </source>
</evidence>
<dbReference type="Pfam" id="PF13360">
    <property type="entry name" value="PQQ_2"/>
    <property type="match status" value="1"/>
</dbReference>
<proteinExistence type="inferred from homology"/>